<dbReference type="KEGG" id="ehx:EMIHUDRAFT_194313"/>
<dbReference type="HOGENOM" id="CLU_2150622_0_0_1"/>
<evidence type="ECO:0000313" key="3">
    <source>
        <dbReference type="Proteomes" id="UP000013827"/>
    </source>
</evidence>
<reference evidence="2" key="2">
    <citation type="submission" date="2024-10" db="UniProtKB">
        <authorList>
            <consortium name="EnsemblProtists"/>
        </authorList>
    </citation>
    <scope>IDENTIFICATION</scope>
</reference>
<name>A0A0D3L1A8_EMIH1</name>
<reference evidence="3" key="1">
    <citation type="journal article" date="2013" name="Nature">
        <title>Pan genome of the phytoplankton Emiliania underpins its global distribution.</title>
        <authorList>
            <person name="Read B.A."/>
            <person name="Kegel J."/>
            <person name="Klute M.J."/>
            <person name="Kuo A."/>
            <person name="Lefebvre S.C."/>
            <person name="Maumus F."/>
            <person name="Mayer C."/>
            <person name="Miller J."/>
            <person name="Monier A."/>
            <person name="Salamov A."/>
            <person name="Young J."/>
            <person name="Aguilar M."/>
            <person name="Claverie J.M."/>
            <person name="Frickenhaus S."/>
            <person name="Gonzalez K."/>
            <person name="Herman E.K."/>
            <person name="Lin Y.C."/>
            <person name="Napier J."/>
            <person name="Ogata H."/>
            <person name="Sarno A.F."/>
            <person name="Shmutz J."/>
            <person name="Schroeder D."/>
            <person name="de Vargas C."/>
            <person name="Verret F."/>
            <person name="von Dassow P."/>
            <person name="Valentin K."/>
            <person name="Van de Peer Y."/>
            <person name="Wheeler G."/>
            <person name="Dacks J.B."/>
            <person name="Delwiche C.F."/>
            <person name="Dyhrman S.T."/>
            <person name="Glockner G."/>
            <person name="John U."/>
            <person name="Richards T."/>
            <person name="Worden A.Z."/>
            <person name="Zhang X."/>
            <person name="Grigoriev I.V."/>
            <person name="Allen A.E."/>
            <person name="Bidle K."/>
            <person name="Borodovsky M."/>
            <person name="Bowler C."/>
            <person name="Brownlee C."/>
            <person name="Cock J.M."/>
            <person name="Elias M."/>
            <person name="Gladyshev V.N."/>
            <person name="Groth M."/>
            <person name="Guda C."/>
            <person name="Hadaegh A."/>
            <person name="Iglesias-Rodriguez M.D."/>
            <person name="Jenkins J."/>
            <person name="Jones B.M."/>
            <person name="Lawson T."/>
            <person name="Leese F."/>
            <person name="Lindquist E."/>
            <person name="Lobanov A."/>
            <person name="Lomsadze A."/>
            <person name="Malik S.B."/>
            <person name="Marsh M.E."/>
            <person name="Mackinder L."/>
            <person name="Mock T."/>
            <person name="Mueller-Roeber B."/>
            <person name="Pagarete A."/>
            <person name="Parker M."/>
            <person name="Probert I."/>
            <person name="Quesneville H."/>
            <person name="Raines C."/>
            <person name="Rensing S.A."/>
            <person name="Riano-Pachon D.M."/>
            <person name="Richier S."/>
            <person name="Rokitta S."/>
            <person name="Shiraiwa Y."/>
            <person name="Soanes D.M."/>
            <person name="van der Giezen M."/>
            <person name="Wahlund T.M."/>
            <person name="Williams B."/>
            <person name="Wilson W."/>
            <person name="Wolfe G."/>
            <person name="Wurch L.L."/>
        </authorList>
    </citation>
    <scope>NUCLEOTIDE SEQUENCE</scope>
</reference>
<evidence type="ECO:0000313" key="2">
    <source>
        <dbReference type="EnsemblProtists" id="EOD41793"/>
    </source>
</evidence>
<proteinExistence type="predicted"/>
<dbReference type="RefSeq" id="XP_005794222.1">
    <property type="nucleotide sequence ID" value="XM_005794165.1"/>
</dbReference>
<accession>A0A0D3L1A8</accession>
<sequence length="112" mass="12422">MRVPAIKAELAALGVDASTMFEKVDFVEALLKARLMKKAERPPRGAAKDFEYGAQSRQGEDGGMEDAFKAAGWTGEEERDPYNVDTARSPGLRRNFADVGRDDFRKPWTGAR</sequence>
<dbReference type="GeneID" id="17287063"/>
<dbReference type="EnsemblProtists" id="EOD41793">
    <property type="protein sequence ID" value="EOD41793"/>
    <property type="gene ID" value="EMIHUDRAFT_194313"/>
</dbReference>
<organism evidence="2 3">
    <name type="scientific">Emiliania huxleyi (strain CCMP1516)</name>
    <dbReference type="NCBI Taxonomy" id="280463"/>
    <lineage>
        <taxon>Eukaryota</taxon>
        <taxon>Haptista</taxon>
        <taxon>Haptophyta</taxon>
        <taxon>Prymnesiophyceae</taxon>
        <taxon>Isochrysidales</taxon>
        <taxon>Noelaerhabdaceae</taxon>
        <taxon>Emiliania</taxon>
    </lineage>
</organism>
<dbReference type="AlphaFoldDB" id="A0A0D3L1A8"/>
<protein>
    <submittedName>
        <fullName evidence="2">Uncharacterized protein</fullName>
    </submittedName>
</protein>
<feature type="region of interest" description="Disordered" evidence="1">
    <location>
        <begin position="42"/>
        <end position="65"/>
    </location>
</feature>
<keyword evidence="3" id="KW-1185">Reference proteome</keyword>
<feature type="compositionally biased region" description="Basic and acidic residues" evidence="1">
    <location>
        <begin position="42"/>
        <end position="51"/>
    </location>
</feature>
<dbReference type="PaxDb" id="2903-EOD41793"/>
<evidence type="ECO:0000256" key="1">
    <source>
        <dbReference type="SAM" id="MobiDB-lite"/>
    </source>
</evidence>
<dbReference type="Proteomes" id="UP000013827">
    <property type="component" value="Unassembled WGS sequence"/>
</dbReference>